<dbReference type="AlphaFoldDB" id="A0A392USN0"/>
<accession>A0A392USN0</accession>
<name>A0A392USN0_9FABA</name>
<evidence type="ECO:0000313" key="1">
    <source>
        <dbReference type="EMBL" id="MCI75767.1"/>
    </source>
</evidence>
<organism evidence="1 2">
    <name type="scientific">Trifolium medium</name>
    <dbReference type="NCBI Taxonomy" id="97028"/>
    <lineage>
        <taxon>Eukaryota</taxon>
        <taxon>Viridiplantae</taxon>
        <taxon>Streptophyta</taxon>
        <taxon>Embryophyta</taxon>
        <taxon>Tracheophyta</taxon>
        <taxon>Spermatophyta</taxon>
        <taxon>Magnoliopsida</taxon>
        <taxon>eudicotyledons</taxon>
        <taxon>Gunneridae</taxon>
        <taxon>Pentapetalae</taxon>
        <taxon>rosids</taxon>
        <taxon>fabids</taxon>
        <taxon>Fabales</taxon>
        <taxon>Fabaceae</taxon>
        <taxon>Papilionoideae</taxon>
        <taxon>50 kb inversion clade</taxon>
        <taxon>NPAAA clade</taxon>
        <taxon>Hologalegina</taxon>
        <taxon>IRL clade</taxon>
        <taxon>Trifolieae</taxon>
        <taxon>Trifolium</taxon>
    </lineage>
</organism>
<protein>
    <submittedName>
        <fullName evidence="1">Uncharacterized protein</fullName>
    </submittedName>
</protein>
<evidence type="ECO:0000313" key="2">
    <source>
        <dbReference type="Proteomes" id="UP000265520"/>
    </source>
</evidence>
<dbReference type="EMBL" id="LXQA010890654">
    <property type="protein sequence ID" value="MCI75767.1"/>
    <property type="molecule type" value="Genomic_DNA"/>
</dbReference>
<proteinExistence type="predicted"/>
<dbReference type="Proteomes" id="UP000265520">
    <property type="component" value="Unassembled WGS sequence"/>
</dbReference>
<reference evidence="1 2" key="1">
    <citation type="journal article" date="2018" name="Front. Plant Sci.">
        <title>Red Clover (Trifolium pratense) and Zigzag Clover (T. medium) - A Picture of Genomic Similarities and Differences.</title>
        <authorList>
            <person name="Dluhosova J."/>
            <person name="Istvanek J."/>
            <person name="Nedelnik J."/>
            <person name="Repkova J."/>
        </authorList>
    </citation>
    <scope>NUCLEOTIDE SEQUENCE [LARGE SCALE GENOMIC DNA]</scope>
    <source>
        <strain evidence="2">cv. 10/8</strain>
        <tissue evidence="1">Leaf</tissue>
    </source>
</reference>
<comment type="caution">
    <text evidence="1">The sequence shown here is derived from an EMBL/GenBank/DDBJ whole genome shotgun (WGS) entry which is preliminary data.</text>
</comment>
<feature type="non-terminal residue" evidence="1">
    <location>
        <position position="31"/>
    </location>
</feature>
<keyword evidence="2" id="KW-1185">Reference proteome</keyword>
<sequence>MAISNEEDDAPIQTPRVYFLNTAIKEDQRIR</sequence>